<proteinExistence type="predicted"/>
<keyword evidence="2" id="KW-0472">Membrane</keyword>
<sequence>MPVLFPRSSGFEPGAIGPLISKNYVPEKITTGDLAAASVVWGLTVVWTGICIWQAITQTRRARNPLESTYVWMIWIELCVCFAMGLQCWCFIMKWIHPSFVFYFFILVWWCVQVQLLLQIIINRVRVISLSRDKAKSIMIGTAIVVTLINISVFNVWIPARLQISERYIKINEVWDRCEKVIYLVIDAVLNAYFISAVKKNLVHNGLQKYNSLLKFNIRIIFLSLLCDVMIIAAMSIPNSFVYIQFHPLAYLIKLNIEMTMAALIRKIAISTAAKRRGRNTARGEFVTDSKSGSGGRTGVELTTTTAAHCADPEFIFDGKGIQKTQEVVVHSSVANPDFKIAMDSDQLSNSSTKEDQNSTRMYDDDMPIVKDHWDPEGRYRTG</sequence>
<evidence type="ECO:0000313" key="3">
    <source>
        <dbReference type="EMBL" id="KAF2141626.1"/>
    </source>
</evidence>
<dbReference type="EMBL" id="ML995486">
    <property type="protein sequence ID" value="KAF2141626.1"/>
    <property type="molecule type" value="Genomic_DNA"/>
</dbReference>
<accession>A0A6A6BC55</accession>
<dbReference type="OrthoDB" id="3205825at2759"/>
<feature type="transmembrane region" description="Helical" evidence="2">
    <location>
        <begin position="249"/>
        <end position="269"/>
    </location>
</feature>
<reference evidence="3" key="1">
    <citation type="journal article" date="2020" name="Stud. Mycol.">
        <title>101 Dothideomycetes genomes: a test case for predicting lifestyles and emergence of pathogens.</title>
        <authorList>
            <person name="Haridas S."/>
            <person name="Albert R."/>
            <person name="Binder M."/>
            <person name="Bloem J."/>
            <person name="Labutti K."/>
            <person name="Salamov A."/>
            <person name="Andreopoulos B."/>
            <person name="Baker S."/>
            <person name="Barry K."/>
            <person name="Bills G."/>
            <person name="Bluhm B."/>
            <person name="Cannon C."/>
            <person name="Castanera R."/>
            <person name="Culley D."/>
            <person name="Daum C."/>
            <person name="Ezra D."/>
            <person name="Gonzalez J."/>
            <person name="Henrissat B."/>
            <person name="Kuo A."/>
            <person name="Liang C."/>
            <person name="Lipzen A."/>
            <person name="Lutzoni F."/>
            <person name="Magnuson J."/>
            <person name="Mondo S."/>
            <person name="Nolan M."/>
            <person name="Ohm R."/>
            <person name="Pangilinan J."/>
            <person name="Park H.-J."/>
            <person name="Ramirez L."/>
            <person name="Alfaro M."/>
            <person name="Sun H."/>
            <person name="Tritt A."/>
            <person name="Yoshinaga Y."/>
            <person name="Zwiers L.-H."/>
            <person name="Turgeon B."/>
            <person name="Goodwin S."/>
            <person name="Spatafora J."/>
            <person name="Crous P."/>
            <person name="Grigoriev I."/>
        </authorList>
    </citation>
    <scope>NUCLEOTIDE SEQUENCE</scope>
    <source>
        <strain evidence="3">CBS 121167</strain>
    </source>
</reference>
<protein>
    <submittedName>
        <fullName evidence="3">Uncharacterized protein</fullName>
    </submittedName>
</protein>
<dbReference type="GeneID" id="54294443"/>
<dbReference type="PANTHER" id="PTHR35179">
    <property type="entry name" value="PROTEIN CBG02620"/>
    <property type="match status" value="1"/>
</dbReference>
<dbReference type="AlphaFoldDB" id="A0A6A6BC55"/>
<feature type="transmembrane region" description="Helical" evidence="2">
    <location>
        <begin position="34"/>
        <end position="57"/>
    </location>
</feature>
<keyword evidence="2" id="KW-0812">Transmembrane</keyword>
<dbReference type="PANTHER" id="PTHR35179:SF1">
    <property type="entry name" value="INTEGRAL MEMBRANE PROTEIN"/>
    <property type="match status" value="1"/>
</dbReference>
<gene>
    <name evidence="3" type="ORF">K452DRAFT_228204</name>
</gene>
<feature type="region of interest" description="Disordered" evidence="1">
    <location>
        <begin position="343"/>
        <end position="383"/>
    </location>
</feature>
<evidence type="ECO:0000256" key="2">
    <source>
        <dbReference type="SAM" id="Phobius"/>
    </source>
</evidence>
<feature type="transmembrane region" description="Helical" evidence="2">
    <location>
        <begin position="100"/>
        <end position="118"/>
    </location>
</feature>
<feature type="compositionally biased region" description="Basic and acidic residues" evidence="1">
    <location>
        <begin position="353"/>
        <end position="383"/>
    </location>
</feature>
<evidence type="ECO:0000313" key="4">
    <source>
        <dbReference type="Proteomes" id="UP000799438"/>
    </source>
</evidence>
<keyword evidence="2" id="KW-1133">Transmembrane helix</keyword>
<dbReference type="RefSeq" id="XP_033397338.1">
    <property type="nucleotide sequence ID" value="XM_033536947.1"/>
</dbReference>
<feature type="transmembrane region" description="Helical" evidence="2">
    <location>
        <begin position="138"/>
        <end position="160"/>
    </location>
</feature>
<dbReference type="Proteomes" id="UP000799438">
    <property type="component" value="Unassembled WGS sequence"/>
</dbReference>
<feature type="transmembrane region" description="Helical" evidence="2">
    <location>
        <begin position="69"/>
        <end position="94"/>
    </location>
</feature>
<name>A0A6A6BC55_9PEZI</name>
<feature type="transmembrane region" description="Helical" evidence="2">
    <location>
        <begin position="218"/>
        <end position="237"/>
    </location>
</feature>
<keyword evidence="4" id="KW-1185">Reference proteome</keyword>
<evidence type="ECO:0000256" key="1">
    <source>
        <dbReference type="SAM" id="MobiDB-lite"/>
    </source>
</evidence>
<organism evidence="3 4">
    <name type="scientific">Aplosporella prunicola CBS 121167</name>
    <dbReference type="NCBI Taxonomy" id="1176127"/>
    <lineage>
        <taxon>Eukaryota</taxon>
        <taxon>Fungi</taxon>
        <taxon>Dikarya</taxon>
        <taxon>Ascomycota</taxon>
        <taxon>Pezizomycotina</taxon>
        <taxon>Dothideomycetes</taxon>
        <taxon>Dothideomycetes incertae sedis</taxon>
        <taxon>Botryosphaeriales</taxon>
        <taxon>Aplosporellaceae</taxon>
        <taxon>Aplosporella</taxon>
    </lineage>
</organism>